<dbReference type="InterPro" id="IPR011992">
    <property type="entry name" value="EF-hand-dom_pair"/>
</dbReference>
<keyword evidence="1" id="KW-0677">Repeat</keyword>
<dbReference type="InterPro" id="IPR018247">
    <property type="entry name" value="EF_Hand_1_Ca_BS"/>
</dbReference>
<protein>
    <recommendedName>
        <fullName evidence="3">EF-hand domain-containing protein</fullName>
    </recommendedName>
</protein>
<dbReference type="InterPro" id="IPR050403">
    <property type="entry name" value="Myosin_RLC"/>
</dbReference>
<organism evidence="4 5">
    <name type="scientific">Zygotorulaspora mrakii</name>
    <name type="common">Zygosaccharomyces mrakii</name>
    <dbReference type="NCBI Taxonomy" id="42260"/>
    <lineage>
        <taxon>Eukaryota</taxon>
        <taxon>Fungi</taxon>
        <taxon>Dikarya</taxon>
        <taxon>Ascomycota</taxon>
        <taxon>Saccharomycotina</taxon>
        <taxon>Saccharomycetes</taxon>
        <taxon>Saccharomycetales</taxon>
        <taxon>Saccharomycetaceae</taxon>
        <taxon>Zygotorulaspora</taxon>
    </lineage>
</organism>
<evidence type="ECO:0000313" key="4">
    <source>
        <dbReference type="EMBL" id="QLG72269.1"/>
    </source>
</evidence>
<dbReference type="PANTHER" id="PTHR23049">
    <property type="entry name" value="MYOSIN REGULATORY LIGHT CHAIN 2"/>
    <property type="match status" value="1"/>
</dbReference>
<dbReference type="EMBL" id="CP058606">
    <property type="protein sequence ID" value="QLG72269.1"/>
    <property type="molecule type" value="Genomic_DNA"/>
</dbReference>
<dbReference type="PROSITE" id="PS00018">
    <property type="entry name" value="EF_HAND_1"/>
    <property type="match status" value="1"/>
</dbReference>
<keyword evidence="2" id="KW-0106">Calcium</keyword>
<reference evidence="4 5" key="1">
    <citation type="submission" date="2020-07" db="EMBL/GenBank/DDBJ databases">
        <title>The yeast mating-type switching endonuclease HO is a domesticated member of an unorthodox homing genetic element family.</title>
        <authorList>
            <person name="Coughlan A.Y."/>
            <person name="Lombardi L."/>
            <person name="Braun-Galleani S."/>
            <person name="Martos A.R."/>
            <person name="Galeote V."/>
            <person name="Bigey F."/>
            <person name="Dequin S."/>
            <person name="Byrne K.P."/>
            <person name="Wolfe K.H."/>
        </authorList>
    </citation>
    <scope>NUCLEOTIDE SEQUENCE [LARGE SCALE GENOMIC DNA]</scope>
    <source>
        <strain evidence="4 5">NRRL Y-6702</strain>
    </source>
</reference>
<dbReference type="GeneID" id="59235967"/>
<dbReference type="SUPFAM" id="SSF47473">
    <property type="entry name" value="EF-hand"/>
    <property type="match status" value="1"/>
</dbReference>
<evidence type="ECO:0000259" key="3">
    <source>
        <dbReference type="PROSITE" id="PS50222"/>
    </source>
</evidence>
<gene>
    <name evidence="4" type="ORF">HG535_0C06240</name>
</gene>
<evidence type="ECO:0000256" key="1">
    <source>
        <dbReference type="ARBA" id="ARBA00022737"/>
    </source>
</evidence>
<feature type="domain" description="EF-hand" evidence="3">
    <location>
        <begin position="15"/>
        <end position="50"/>
    </location>
</feature>
<proteinExistence type="predicted"/>
<dbReference type="RefSeq" id="XP_037143997.1">
    <property type="nucleotide sequence ID" value="XM_037288102.1"/>
</dbReference>
<dbReference type="InterPro" id="IPR002048">
    <property type="entry name" value="EF_hand_dom"/>
</dbReference>
<dbReference type="OrthoDB" id="429467at2759"/>
<dbReference type="GO" id="GO:0043226">
    <property type="term" value="C:organelle"/>
    <property type="evidence" value="ECO:0007669"/>
    <property type="project" value="UniProtKB-ARBA"/>
</dbReference>
<dbReference type="Pfam" id="PF13405">
    <property type="entry name" value="EF-hand_6"/>
    <property type="match status" value="1"/>
</dbReference>
<dbReference type="PROSITE" id="PS50222">
    <property type="entry name" value="EF_HAND_2"/>
    <property type="match status" value="1"/>
</dbReference>
<name>A0A7H9B2R9_ZYGMR</name>
<dbReference type="Proteomes" id="UP000509704">
    <property type="component" value="Chromosome 3"/>
</dbReference>
<dbReference type="AlphaFoldDB" id="A0A7H9B2R9"/>
<dbReference type="FunFam" id="1.10.238.10:FF:000178">
    <property type="entry name" value="Calmodulin-2 A"/>
    <property type="match status" value="1"/>
</dbReference>
<dbReference type="Gene3D" id="1.10.238.10">
    <property type="entry name" value="EF-hand"/>
    <property type="match status" value="1"/>
</dbReference>
<keyword evidence="5" id="KW-1185">Reference proteome</keyword>
<evidence type="ECO:0000256" key="2">
    <source>
        <dbReference type="ARBA" id="ARBA00022837"/>
    </source>
</evidence>
<sequence>MENSKSMNFSSLTHSHITKLKDAFQTIDEDGDGVISQQDLNKILCSLGKQLPDSQLQAMLQGPNCGSEDGVTFPRFLSLMSATLGDLPEESEIAKCLKTLSDKGDLQLPLVELIARLKEAGFQNPEKDFARILSEFSTENHINNEKVFKGDQFLNTFSE</sequence>
<evidence type="ECO:0000313" key="5">
    <source>
        <dbReference type="Proteomes" id="UP000509704"/>
    </source>
</evidence>
<dbReference type="GO" id="GO:0005509">
    <property type="term" value="F:calcium ion binding"/>
    <property type="evidence" value="ECO:0007669"/>
    <property type="project" value="InterPro"/>
</dbReference>
<dbReference type="KEGG" id="zmk:HG535_0C06240"/>
<accession>A0A7H9B2R9</accession>